<reference evidence="2" key="1">
    <citation type="submission" date="2022-11" db="UniProtKB">
        <authorList>
            <consortium name="WormBaseParasite"/>
        </authorList>
    </citation>
    <scope>IDENTIFICATION</scope>
</reference>
<evidence type="ECO:0000313" key="2">
    <source>
        <dbReference type="WBParaSite" id="JU765_v2.g648.t1"/>
    </source>
</evidence>
<protein>
    <submittedName>
        <fullName evidence="2">Uncharacterized protein</fullName>
    </submittedName>
</protein>
<sequence>MEDYQLTVEEKRRRKKEKLKAKKFSDAEEMSDLDVPDPPVQSAVKKVMSFQTTNQKQNHVLTTTLEEKNESHDSSQSKTKYHVNGSKKNGRLQKHPASTRETPEKVLIEEPRATVSTIKGSDLLLLKKLDIDGRNQKPRNTYRRKYNDQLITYSQPPLTNGITTLTQTSGVRMSTGLTSTSSNQWDKGPVEKKPEVVVQTIYKPTEVTETIHFPRVYKKSGFRLSRAELVRRCNHDVARMIGKKFLDDQVCTKPRLIKLFLKAAVRGDVEQFKQLFDLSFQHARTVKCFENCSDIALKRIFMLKLLRVFIDVGTDSNLLMLLSACWQKTDDSQFIPCNKLENKHGYCQLIAFICQFFKPSELKIIFELRNSYSGRTALCIAAVAGNLCQMKVLLENGANPNTFDFLGYSPLYYAIKKSRKDM</sequence>
<dbReference type="WBParaSite" id="JU765_v2.g648.t1">
    <property type="protein sequence ID" value="JU765_v2.g648.t1"/>
    <property type="gene ID" value="JU765_v2.g648"/>
</dbReference>
<accession>A0AC34RFK2</accession>
<evidence type="ECO:0000313" key="1">
    <source>
        <dbReference type="Proteomes" id="UP000887576"/>
    </source>
</evidence>
<proteinExistence type="predicted"/>
<dbReference type="Proteomes" id="UP000887576">
    <property type="component" value="Unplaced"/>
</dbReference>
<name>A0AC34RFK2_9BILA</name>
<organism evidence="1 2">
    <name type="scientific">Panagrolaimus sp. JU765</name>
    <dbReference type="NCBI Taxonomy" id="591449"/>
    <lineage>
        <taxon>Eukaryota</taxon>
        <taxon>Metazoa</taxon>
        <taxon>Ecdysozoa</taxon>
        <taxon>Nematoda</taxon>
        <taxon>Chromadorea</taxon>
        <taxon>Rhabditida</taxon>
        <taxon>Tylenchina</taxon>
        <taxon>Panagrolaimomorpha</taxon>
        <taxon>Panagrolaimoidea</taxon>
        <taxon>Panagrolaimidae</taxon>
        <taxon>Panagrolaimus</taxon>
    </lineage>
</organism>